<feature type="compositionally biased region" description="Low complexity" evidence="1">
    <location>
        <begin position="218"/>
        <end position="232"/>
    </location>
</feature>
<feature type="compositionally biased region" description="Basic and acidic residues" evidence="1">
    <location>
        <begin position="136"/>
        <end position="147"/>
    </location>
</feature>
<dbReference type="AlphaFoldDB" id="A0A2I0TII7"/>
<feature type="region of interest" description="Disordered" evidence="1">
    <location>
        <begin position="34"/>
        <end position="76"/>
    </location>
</feature>
<reference evidence="3" key="1">
    <citation type="submission" date="2017-11" db="EMBL/GenBank/DDBJ databases">
        <authorList>
            <person name="Lima N.C."/>
            <person name="Parody-Merino A.M."/>
            <person name="Battley P.F."/>
            <person name="Fidler A.E."/>
            <person name="Prosdocimi F."/>
        </authorList>
    </citation>
    <scope>NUCLEOTIDE SEQUENCE [LARGE SCALE GENOMIC DNA]</scope>
</reference>
<dbReference type="Proteomes" id="UP000233556">
    <property type="component" value="Unassembled WGS sequence"/>
</dbReference>
<name>A0A2I0TII7_LIMLA</name>
<keyword evidence="3" id="KW-1185">Reference proteome</keyword>
<accession>A0A2I0TII7</accession>
<feature type="region of interest" description="Disordered" evidence="1">
    <location>
        <begin position="120"/>
        <end position="171"/>
    </location>
</feature>
<dbReference type="EMBL" id="KZ509906">
    <property type="protein sequence ID" value="PKU33611.1"/>
    <property type="molecule type" value="Genomic_DNA"/>
</dbReference>
<protein>
    <submittedName>
        <fullName evidence="2">Uncharacterized protein</fullName>
    </submittedName>
</protein>
<evidence type="ECO:0000256" key="1">
    <source>
        <dbReference type="SAM" id="MobiDB-lite"/>
    </source>
</evidence>
<gene>
    <name evidence="2" type="ORF">llap_16086</name>
</gene>
<reference evidence="3" key="2">
    <citation type="submission" date="2017-12" db="EMBL/GenBank/DDBJ databases">
        <title>Genome sequence of the Bar-tailed Godwit (Limosa lapponica baueri).</title>
        <authorList>
            <person name="Lima N.C.B."/>
            <person name="Parody-Merino A.M."/>
            <person name="Battley P.F."/>
            <person name="Fidler A.E."/>
            <person name="Prosdocimi F."/>
        </authorList>
    </citation>
    <scope>NUCLEOTIDE SEQUENCE [LARGE SCALE GENOMIC DNA]</scope>
</reference>
<feature type="compositionally biased region" description="Polar residues" evidence="1">
    <location>
        <begin position="258"/>
        <end position="267"/>
    </location>
</feature>
<evidence type="ECO:0000313" key="2">
    <source>
        <dbReference type="EMBL" id="PKU33611.1"/>
    </source>
</evidence>
<sequence>MVLWCQTVISSVQGRTISTIARMSRLFGISKTDWTHSSSLPDSENPRDRTAEHMENRNKWARRNKDRERTRERERAAKATRLVGLTSAYNPPIAEAGLEGPQLVRPGAGGHFYRTAASRNLRDSFGRKPATQSKVESAEKSTRELLRRVHRSSSGRVKQTGAASNRNVSHPSRERCLLGVQSLAFLCSHLSSESLASAKQELLSAAASEPPPAEKDPSSTSRPSLTTPRASPQARGGSRDRNDHINCLTHPQVPTRPSPNARQSTRGDCTYALGNTAPAKRVTPRFPVIPIPSAQTIPPASSTRPVLTQASNGLFRFISPISEVLRLEYIKLPQRLSLIQHKHIQDLSRLYFIPVSWQAKRIT</sequence>
<organism evidence="2 3">
    <name type="scientific">Limosa lapponica baueri</name>
    <dbReference type="NCBI Taxonomy" id="1758121"/>
    <lineage>
        <taxon>Eukaryota</taxon>
        <taxon>Metazoa</taxon>
        <taxon>Chordata</taxon>
        <taxon>Craniata</taxon>
        <taxon>Vertebrata</taxon>
        <taxon>Euteleostomi</taxon>
        <taxon>Archelosauria</taxon>
        <taxon>Archosauria</taxon>
        <taxon>Dinosauria</taxon>
        <taxon>Saurischia</taxon>
        <taxon>Theropoda</taxon>
        <taxon>Coelurosauria</taxon>
        <taxon>Aves</taxon>
        <taxon>Neognathae</taxon>
        <taxon>Neoaves</taxon>
        <taxon>Charadriiformes</taxon>
        <taxon>Scolopacidae</taxon>
        <taxon>Limosa</taxon>
    </lineage>
</organism>
<feature type="compositionally biased region" description="Polar residues" evidence="1">
    <location>
        <begin position="154"/>
        <end position="170"/>
    </location>
</feature>
<feature type="compositionally biased region" description="Basic and acidic residues" evidence="1">
    <location>
        <begin position="44"/>
        <end position="76"/>
    </location>
</feature>
<evidence type="ECO:0000313" key="3">
    <source>
        <dbReference type="Proteomes" id="UP000233556"/>
    </source>
</evidence>
<proteinExistence type="predicted"/>
<feature type="region of interest" description="Disordered" evidence="1">
    <location>
        <begin position="201"/>
        <end position="270"/>
    </location>
</feature>